<dbReference type="InterPro" id="IPR048265">
    <property type="entry name" value="Rax2-like_third"/>
</dbReference>
<keyword evidence="2" id="KW-0472">Membrane</keyword>
<dbReference type="GO" id="GO:1902929">
    <property type="term" value="C:plasma membrane of growing cell tip"/>
    <property type="evidence" value="ECO:0007669"/>
    <property type="project" value="TreeGrafter"/>
</dbReference>
<dbReference type="eggNOG" id="ENOG502QQZD">
    <property type="taxonomic scope" value="Eukaryota"/>
</dbReference>
<reference evidence="7 8" key="1">
    <citation type="journal article" date="2004" name="Nature">
        <title>Genome evolution in yeasts.</title>
        <authorList>
            <consortium name="Genolevures"/>
            <person name="Dujon B."/>
            <person name="Sherman D."/>
            <person name="Fischer G."/>
            <person name="Durrens P."/>
            <person name="Casaregola S."/>
            <person name="Lafontaine I."/>
            <person name="de Montigny J."/>
            <person name="Marck C."/>
            <person name="Neuveglise C."/>
            <person name="Talla E."/>
            <person name="Goffard N."/>
            <person name="Frangeul L."/>
            <person name="Aigle M."/>
            <person name="Anthouard V."/>
            <person name="Babour A."/>
            <person name="Barbe V."/>
            <person name="Barnay S."/>
            <person name="Blanchin S."/>
            <person name="Beckerich J.M."/>
            <person name="Beyne E."/>
            <person name="Bleykasten C."/>
            <person name="Boisrame A."/>
            <person name="Boyer J."/>
            <person name="Cattolico L."/>
            <person name="Confanioleri F."/>
            <person name="de Daruvar A."/>
            <person name="Despons L."/>
            <person name="Fabre E."/>
            <person name="Fairhead C."/>
            <person name="Ferry-Dumazet H."/>
            <person name="Groppi A."/>
            <person name="Hantraye F."/>
            <person name="Hennequin C."/>
            <person name="Jauniaux N."/>
            <person name="Joyet P."/>
            <person name="Kachouri R."/>
            <person name="Kerrest A."/>
            <person name="Koszul R."/>
            <person name="Lemaire M."/>
            <person name="Lesur I."/>
            <person name="Ma L."/>
            <person name="Muller H."/>
            <person name="Nicaud J.M."/>
            <person name="Nikolski M."/>
            <person name="Oztas S."/>
            <person name="Ozier-Kalogeropoulos O."/>
            <person name="Pellenz S."/>
            <person name="Potier S."/>
            <person name="Richard G.F."/>
            <person name="Straub M.L."/>
            <person name="Suleau A."/>
            <person name="Swennene D."/>
            <person name="Tekaia F."/>
            <person name="Wesolowski-Louvel M."/>
            <person name="Westhof E."/>
            <person name="Wirth B."/>
            <person name="Zeniou-Meyer M."/>
            <person name="Zivanovic I."/>
            <person name="Bolotin-Fukuhara M."/>
            <person name="Thierry A."/>
            <person name="Bouchier C."/>
            <person name="Caudron B."/>
            <person name="Scarpelli C."/>
            <person name="Gaillardin C."/>
            <person name="Weissenbach J."/>
            <person name="Wincker P."/>
            <person name="Souciet J.L."/>
        </authorList>
    </citation>
    <scope>NUCLEOTIDE SEQUENCE [LARGE SCALE GENOMIC DNA]</scope>
    <source>
        <strain evidence="8">ATCC 8585 / CBS 2359 / DSM 70799 / NBRC 1267 / NRRL Y-1140 / WM37</strain>
    </source>
</reference>
<gene>
    <name evidence="7" type="ORF">KLLA0_F18975g</name>
</gene>
<evidence type="ECO:0000256" key="3">
    <source>
        <dbReference type="SAM" id="SignalP"/>
    </source>
</evidence>
<dbReference type="EMBL" id="CR382126">
    <property type="protein sequence ID" value="CAG98639.1"/>
    <property type="molecule type" value="Genomic_DNA"/>
</dbReference>
<dbReference type="Pfam" id="PF20843">
    <property type="entry name" value="Rax2_3"/>
    <property type="match status" value="1"/>
</dbReference>
<proteinExistence type="predicted"/>
<keyword evidence="8" id="KW-1185">Reference proteome</keyword>
<feature type="domain" description="Rax2-like third" evidence="6">
    <location>
        <begin position="415"/>
        <end position="559"/>
    </location>
</feature>
<dbReference type="InterPro" id="IPR048266">
    <property type="entry name" value="Rax2-like_second"/>
</dbReference>
<dbReference type="Proteomes" id="UP000000598">
    <property type="component" value="Chromosome F"/>
</dbReference>
<keyword evidence="2" id="KW-0812">Transmembrane</keyword>
<dbReference type="FunCoup" id="Q6CJF8">
    <property type="interactions" value="90"/>
</dbReference>
<dbReference type="AlphaFoldDB" id="Q6CJF8"/>
<name>Q6CJF8_KLULA</name>
<dbReference type="HOGENOM" id="CLU_005863_0_0_1"/>
<dbReference type="PANTHER" id="PTHR31778:SF2">
    <property type="entry name" value="BUD SITE SELECTION PROTEIN RAX2"/>
    <property type="match status" value="1"/>
</dbReference>
<evidence type="ECO:0000259" key="4">
    <source>
        <dbReference type="Pfam" id="PF12768"/>
    </source>
</evidence>
<dbReference type="OMA" id="NMYTPGC"/>
<accession>Q6CJF8</accession>
<sequence>MFSINPLIYVLLVLAGMVRGSQLSNIEKLLNISRYEAPNWDSPDLTYMNNFEELTVISYTGQQNFTVQANESSLLYYSNDTFVKLFETSPETTVTMIVPLFEDSFILSGTGQINGVALEQQILLNLTSLTTSPIFPSAVENVMDILTVNETVIFVGNFSMSVSNETGHGAVLWDVVANTTELFPFKGFGENSIVNSVVKLNSDNILFAGSFQEIQNASLLQEFGNATNSSHEDLTSLQFDQSVPLKLSSITGENVQSDILLCPSGGQNGWSASEAVQSTLQFDLKNEIHPSKVRIYNSVEENSEISLFRIITGPSNGIMNLTYLDPASGELKQCDAWCPLLSIEDLTQISQNSTAAPKSVGINNNSTNLKWSESYQEFAFVNDIPVTMLQFVALASYGSNAALHSIEIFETEFMVYANNSYNEPNCESVTEYSKAELSSDNWYTTDESDTYISTNIDDNIPYVTFHPNITYPGRYTFNIYTPGCLQDNSCSKRGIVNVTMIDRSINEVLASVLIYQTNNEDKFDPLYTGSLGSAPEIIVTWDKAIGESDSVMVVDRLGVITEYIDTISISSNDTTFHLNGLFQYNTANVTASIFSTNDTFNDYALYNFPLDANLYAASLNNDILIGGNFNGIAKVELNDEALISSSQKLGTSGYTTGIFEYSNGLLLSGTYQVENDSRHEILSYDGNAFNSFGQLDEPIDRIVNFTIDGHELLLFDNAYIFNVSANMYVSNSSTFEITGQSAGINSGNDSLLFGSFLKRSVGELNGLASLSSDGQVSSPTLPELPTDVQPYKAAYINDTSAAYALQEGSTDNVQHRVLITNTNSSSHMLQIQWSAPINAFLYDNVPNILAIGTNGSNSSSQYDVQFSILNLTGYENVARVNFSTNERVNSMVSFSSNNSILVGGSYEIDNCNDLCLYNYQTKEWTSFLNDSITGDIRQMQFADEGKTLLVGGLIKTNNESNIQLLSVEVGSNIFSTVKSGTEPLLSFVPIDDSTDNIIAQMNSEILRLESGTWSSFGPQLNNDSIVSGFKVLSGTESKKRDEGSHIVLLEGTLNSSEWGNLTSVVYDGSTQKWQPYFVISDPKEQESLPSSSFFQNVNDLYLSSSQTVLQSNNSDTSASSTPTPSTTSSSHSTKDKKIDRGFIVLIGLALALATVAVIGLIGALICYFFINNNGYESLKPRINQDEMLDTVPPEKLMKFI</sequence>
<feature type="region of interest" description="Disordered" evidence="1">
    <location>
        <begin position="1111"/>
        <end position="1134"/>
    </location>
</feature>
<dbReference type="PANTHER" id="PTHR31778">
    <property type="entry name" value="BUD SITE SELECTION PROTEIN RAX2"/>
    <property type="match status" value="1"/>
</dbReference>
<dbReference type="GO" id="GO:0005935">
    <property type="term" value="C:cellular bud neck"/>
    <property type="evidence" value="ECO:0007669"/>
    <property type="project" value="TreeGrafter"/>
</dbReference>
<feature type="compositionally biased region" description="Low complexity" evidence="1">
    <location>
        <begin position="1111"/>
        <end position="1131"/>
    </location>
</feature>
<feature type="chain" id="PRO_5004272042" evidence="3">
    <location>
        <begin position="24"/>
        <end position="1200"/>
    </location>
</feature>
<evidence type="ECO:0000259" key="5">
    <source>
        <dbReference type="Pfam" id="PF20842"/>
    </source>
</evidence>
<dbReference type="Pfam" id="PF20842">
    <property type="entry name" value="Rax2_2"/>
    <property type="match status" value="1"/>
</dbReference>
<dbReference type="InParanoid" id="Q6CJF8"/>
<dbReference type="SUPFAM" id="SSF50969">
    <property type="entry name" value="YVTN repeat-like/Quinoprotein amine dehydrogenase"/>
    <property type="match status" value="1"/>
</dbReference>
<dbReference type="STRING" id="284590.Q6CJF8"/>
<evidence type="ECO:0000313" key="7">
    <source>
        <dbReference type="EMBL" id="CAG98639.1"/>
    </source>
</evidence>
<evidence type="ECO:0000256" key="2">
    <source>
        <dbReference type="SAM" id="Phobius"/>
    </source>
</evidence>
<feature type="transmembrane region" description="Helical" evidence="2">
    <location>
        <begin position="1142"/>
        <end position="1170"/>
    </location>
</feature>
<dbReference type="PaxDb" id="284590-Q6CJF8"/>
<keyword evidence="3" id="KW-0732">Signal</keyword>
<dbReference type="InterPro" id="IPR024982">
    <property type="entry name" value="Rax2-like_C"/>
</dbReference>
<feature type="domain" description="Rax2-like C-terminal" evidence="4">
    <location>
        <begin position="867"/>
        <end position="1105"/>
    </location>
</feature>
<evidence type="ECO:0000313" key="8">
    <source>
        <dbReference type="Proteomes" id="UP000000598"/>
    </source>
</evidence>
<dbReference type="KEGG" id="kla:KLLA0_F18975g"/>
<evidence type="ECO:0000259" key="6">
    <source>
        <dbReference type="Pfam" id="PF20843"/>
    </source>
</evidence>
<organism evidence="7 8">
    <name type="scientific">Kluyveromyces lactis (strain ATCC 8585 / CBS 2359 / DSM 70799 / NBRC 1267 / NRRL Y-1140 / WM37)</name>
    <name type="common">Yeast</name>
    <name type="synonym">Candida sphaerica</name>
    <dbReference type="NCBI Taxonomy" id="284590"/>
    <lineage>
        <taxon>Eukaryota</taxon>
        <taxon>Fungi</taxon>
        <taxon>Dikarya</taxon>
        <taxon>Ascomycota</taxon>
        <taxon>Saccharomycotina</taxon>
        <taxon>Saccharomycetes</taxon>
        <taxon>Saccharomycetales</taxon>
        <taxon>Saccharomycetaceae</taxon>
        <taxon>Kluyveromyces</taxon>
    </lineage>
</organism>
<evidence type="ECO:0000256" key="1">
    <source>
        <dbReference type="SAM" id="MobiDB-lite"/>
    </source>
</evidence>
<dbReference type="GO" id="GO:0005621">
    <property type="term" value="C:cellular bud scar"/>
    <property type="evidence" value="ECO:0007669"/>
    <property type="project" value="TreeGrafter"/>
</dbReference>
<dbReference type="Pfam" id="PF12768">
    <property type="entry name" value="Rax2"/>
    <property type="match status" value="1"/>
</dbReference>
<dbReference type="InterPro" id="IPR011044">
    <property type="entry name" value="Quino_amine_DH_bsu"/>
</dbReference>
<feature type="signal peptide" evidence="3">
    <location>
        <begin position="1"/>
        <end position="23"/>
    </location>
</feature>
<feature type="domain" description="Rax2-like second" evidence="5">
    <location>
        <begin position="240"/>
        <end position="403"/>
    </location>
</feature>
<dbReference type="GO" id="GO:0000282">
    <property type="term" value="P:cellular bud site selection"/>
    <property type="evidence" value="ECO:0007669"/>
    <property type="project" value="TreeGrafter"/>
</dbReference>
<protein>
    <submittedName>
        <fullName evidence="7">KLLA0F18975p</fullName>
    </submittedName>
</protein>
<keyword evidence="2" id="KW-1133">Transmembrane helix</keyword>